<dbReference type="EMBL" id="GQ900513">
    <property type="protein sequence ID" value="ADA80899.1"/>
    <property type="molecule type" value="Genomic_DNA"/>
</dbReference>
<dbReference type="AlphaFoldDB" id="D2JGF5"/>
<evidence type="ECO:0000256" key="1">
    <source>
        <dbReference type="SAM" id="Phobius"/>
    </source>
</evidence>
<keyword evidence="2" id="KW-0614">Plasmid</keyword>
<dbReference type="EMBL" id="GQ900506">
    <property type="protein sequence ID" value="ACZ69334.1"/>
    <property type="molecule type" value="Genomic_DNA"/>
</dbReference>
<organism evidence="2">
    <name type="scientific">Staphylococcus aureus</name>
    <dbReference type="NCBI Taxonomy" id="1280"/>
    <lineage>
        <taxon>Bacteria</taxon>
        <taxon>Bacillati</taxon>
        <taxon>Bacillota</taxon>
        <taxon>Bacilli</taxon>
        <taxon>Bacillales</taxon>
        <taxon>Staphylococcaceae</taxon>
        <taxon>Staphylococcus</taxon>
    </lineage>
</organism>
<proteinExistence type="predicted"/>
<reference evidence="2" key="2">
    <citation type="submission" date="2009-12" db="EMBL/GenBank/DDBJ databases">
        <authorList>
            <person name="Summers A.O."/>
            <person name="Shearer J."/>
            <person name="Wireman J."/>
        </authorList>
    </citation>
    <scope>NUCLEOTIDE SEQUENCE</scope>
    <source>
        <strain evidence="2">EMRSA-1</strain>
        <strain evidence="3">SK707</strain>
        <plasmid evidence="3">pSK17</plasmid>
        <plasmid evidence="2">SAP062A</plasmid>
    </source>
</reference>
<protein>
    <submittedName>
        <fullName evidence="2">Uncharacterized protein</fullName>
    </submittedName>
</protein>
<accession>D2JGF5</accession>
<sequence length="47" mass="5645">MNPNRVLKSFNVIHFYVAFLMIYVFKNEVIMIQKRSLTAHHLCHILN</sequence>
<feature type="transmembrane region" description="Helical" evidence="1">
    <location>
        <begin position="6"/>
        <end position="25"/>
    </location>
</feature>
<keyword evidence="1" id="KW-0812">Transmembrane</keyword>
<evidence type="ECO:0000313" key="2">
    <source>
        <dbReference type="EMBL" id="ACZ69334.1"/>
    </source>
</evidence>
<keyword evidence="1" id="KW-0472">Membrane</keyword>
<geneLocation type="plasmid" evidence="2">
    <name>SAP062A</name>
</geneLocation>
<keyword evidence="1" id="KW-1133">Transmembrane helix</keyword>
<name>D2JGF5_STAAU</name>
<gene>
    <name evidence="2" type="ORF">SAP062A_005</name>
    <name evidence="3" type="ORF">SAP100A_008</name>
</gene>
<reference evidence="2" key="1">
    <citation type="submission" date="2009-08" db="EMBL/GenBank/DDBJ databases">
        <authorList>
            <person name="Gill J."/>
            <person name="Borman J."/>
            <person name="Shetty J."/>
            <person name="Hostetler J."/>
            <person name="Durkin S."/>
            <person name="Montgomery B."/>
        </authorList>
    </citation>
    <scope>NUCLEOTIDE SEQUENCE</scope>
    <source>
        <strain evidence="2">EMRSA-1</strain>
        <strain evidence="3">SK707</strain>
        <plasmid evidence="3">pSK17</plasmid>
        <plasmid evidence="2">SAP062A</plasmid>
    </source>
</reference>
<geneLocation type="plasmid" evidence="3">
    <name>pSK17</name>
</geneLocation>
<evidence type="ECO:0000313" key="3">
    <source>
        <dbReference type="EMBL" id="ADA80899.1"/>
    </source>
</evidence>